<accession>A0A2N8ZAF3</accession>
<evidence type="ECO:0000313" key="5">
    <source>
        <dbReference type="EMBL" id="SON48886.1"/>
    </source>
</evidence>
<gene>
    <name evidence="5" type="primary">nosF</name>
    <name evidence="5" type="ORF">VTAP4600_A0907</name>
</gene>
<dbReference type="GO" id="GO:0016887">
    <property type="term" value="F:ATP hydrolysis activity"/>
    <property type="evidence" value="ECO:0007669"/>
    <property type="project" value="InterPro"/>
</dbReference>
<keyword evidence="2" id="KW-0547">Nucleotide-binding</keyword>
<keyword evidence="3 5" id="KW-0067">ATP-binding</keyword>
<dbReference type="PROSITE" id="PS50893">
    <property type="entry name" value="ABC_TRANSPORTER_2"/>
    <property type="match status" value="1"/>
</dbReference>
<dbReference type="PROSITE" id="PS00211">
    <property type="entry name" value="ABC_TRANSPORTER_1"/>
    <property type="match status" value="1"/>
</dbReference>
<dbReference type="PANTHER" id="PTHR42939:SF1">
    <property type="entry name" value="ABC TRANSPORTER ATP-BINDING PROTEIN ALBC-RELATED"/>
    <property type="match status" value="1"/>
</dbReference>
<dbReference type="InterPro" id="IPR017871">
    <property type="entry name" value="ABC_transporter-like_CS"/>
</dbReference>
<reference evidence="5 6" key="1">
    <citation type="submission" date="2017-10" db="EMBL/GenBank/DDBJ databases">
        <authorList>
            <person name="Banno H."/>
            <person name="Chua N.-H."/>
        </authorList>
    </citation>
    <scope>NUCLEOTIDE SEQUENCE [LARGE SCALE GENOMIC DNA]</scope>
    <source>
        <strain evidence="5">Vibrio tapetis CECT4600</strain>
    </source>
</reference>
<dbReference type="InterPro" id="IPR051782">
    <property type="entry name" value="ABC_Transporter_VariousFunc"/>
</dbReference>
<dbReference type="PANTHER" id="PTHR42939">
    <property type="entry name" value="ABC TRANSPORTER ATP-BINDING PROTEIN ALBC-RELATED"/>
    <property type="match status" value="1"/>
</dbReference>
<dbReference type="InterPro" id="IPR003593">
    <property type="entry name" value="AAA+_ATPase"/>
</dbReference>
<dbReference type="InterPro" id="IPR003439">
    <property type="entry name" value="ABC_transporter-like_ATP-bd"/>
</dbReference>
<keyword evidence="6" id="KW-1185">Reference proteome</keyword>
<evidence type="ECO:0000256" key="3">
    <source>
        <dbReference type="ARBA" id="ARBA00022840"/>
    </source>
</evidence>
<dbReference type="InterPro" id="IPR027417">
    <property type="entry name" value="P-loop_NTPase"/>
</dbReference>
<evidence type="ECO:0000256" key="2">
    <source>
        <dbReference type="ARBA" id="ARBA00022741"/>
    </source>
</evidence>
<dbReference type="CDD" id="cd03230">
    <property type="entry name" value="ABC_DR_subfamily_A"/>
    <property type="match status" value="1"/>
</dbReference>
<sequence length="345" mass="37882">MDTKTVPCIKTTRHKRLTPAHDATKYQAFSSGHDRNALMNQLVSLKGVTKQYKQLRALDNVDLNLSSGEVLGLFGHNGAGKTTLMKLILGVISATSGEVKVFERDPSSKQAWHGRKAIGYLPENVSFYDQLTGLEVLTYFARLKSVPKSQAISLLSDVGLSDALHRQVKHYSKGMRQRLGLAQAFLGEPKLLLLDEPTVGLDPIATQEFYTSVDRLKNQGASVLLCSHVLPGVEQHIDRAMILSHGRTVAAGTLNELRQQASLPVIIKTHGINGALAANNKLAGFMVTADQLHIPETEKMSIIKELMNYDSISDIQVSPANLEQIYQHFLNSGSSQSMVEKEKSQ</sequence>
<dbReference type="Pfam" id="PF00005">
    <property type="entry name" value="ABC_tran"/>
    <property type="match status" value="1"/>
</dbReference>
<evidence type="ECO:0000259" key="4">
    <source>
        <dbReference type="PROSITE" id="PS50893"/>
    </source>
</evidence>
<proteinExistence type="predicted"/>
<evidence type="ECO:0000256" key="1">
    <source>
        <dbReference type="ARBA" id="ARBA00022448"/>
    </source>
</evidence>
<protein>
    <submittedName>
        <fullName evidence="5">Copper transport ATP-binding protein NosF</fullName>
    </submittedName>
</protein>
<dbReference type="Proteomes" id="UP000235828">
    <property type="component" value="Chromosome A"/>
</dbReference>
<dbReference type="Gene3D" id="3.40.50.300">
    <property type="entry name" value="P-loop containing nucleotide triphosphate hydrolases"/>
    <property type="match status" value="1"/>
</dbReference>
<feature type="domain" description="ABC transporter" evidence="4">
    <location>
        <begin position="43"/>
        <end position="270"/>
    </location>
</feature>
<dbReference type="KEGG" id="vta:A0907"/>
<organism evidence="5 6">
    <name type="scientific">Vibrio tapetis subsp. tapetis</name>
    <dbReference type="NCBI Taxonomy" id="1671868"/>
    <lineage>
        <taxon>Bacteria</taxon>
        <taxon>Pseudomonadati</taxon>
        <taxon>Pseudomonadota</taxon>
        <taxon>Gammaproteobacteria</taxon>
        <taxon>Vibrionales</taxon>
        <taxon>Vibrionaceae</taxon>
        <taxon>Vibrio</taxon>
    </lineage>
</organism>
<keyword evidence="1" id="KW-0813">Transport</keyword>
<dbReference type="AlphaFoldDB" id="A0A2N8ZAF3"/>
<name>A0A2N8ZAF3_9VIBR</name>
<dbReference type="GO" id="GO:0005524">
    <property type="term" value="F:ATP binding"/>
    <property type="evidence" value="ECO:0007669"/>
    <property type="project" value="UniProtKB-KW"/>
</dbReference>
<dbReference type="SMART" id="SM00382">
    <property type="entry name" value="AAA"/>
    <property type="match status" value="1"/>
</dbReference>
<dbReference type="EMBL" id="LT960611">
    <property type="protein sequence ID" value="SON48886.1"/>
    <property type="molecule type" value="Genomic_DNA"/>
</dbReference>
<dbReference type="SUPFAM" id="SSF52540">
    <property type="entry name" value="P-loop containing nucleoside triphosphate hydrolases"/>
    <property type="match status" value="1"/>
</dbReference>
<evidence type="ECO:0000313" key="6">
    <source>
        <dbReference type="Proteomes" id="UP000235828"/>
    </source>
</evidence>